<dbReference type="GO" id="GO:0003723">
    <property type="term" value="F:RNA binding"/>
    <property type="evidence" value="ECO:0007669"/>
    <property type="project" value="InterPro"/>
</dbReference>
<dbReference type="PANTHER" id="PTHR47926:SF367">
    <property type="entry name" value="DYW DOMAIN-CONTAINING PROTEIN"/>
    <property type="match status" value="1"/>
</dbReference>
<gene>
    <name evidence="3" type="ORF">GIB67_037831</name>
</gene>
<evidence type="ECO:0008006" key="5">
    <source>
        <dbReference type="Google" id="ProtNLM"/>
    </source>
</evidence>
<dbReference type="Gene3D" id="1.25.40.10">
    <property type="entry name" value="Tetratricopeptide repeat domain"/>
    <property type="match status" value="1"/>
</dbReference>
<evidence type="ECO:0000313" key="3">
    <source>
        <dbReference type="EMBL" id="KAF6139942.1"/>
    </source>
</evidence>
<dbReference type="NCBIfam" id="TIGR00756">
    <property type="entry name" value="PPR"/>
    <property type="match status" value="1"/>
</dbReference>
<dbReference type="AlphaFoldDB" id="A0A7J7LBL7"/>
<organism evidence="3 4">
    <name type="scientific">Kingdonia uniflora</name>
    <dbReference type="NCBI Taxonomy" id="39325"/>
    <lineage>
        <taxon>Eukaryota</taxon>
        <taxon>Viridiplantae</taxon>
        <taxon>Streptophyta</taxon>
        <taxon>Embryophyta</taxon>
        <taxon>Tracheophyta</taxon>
        <taxon>Spermatophyta</taxon>
        <taxon>Magnoliopsida</taxon>
        <taxon>Ranunculales</taxon>
        <taxon>Circaeasteraceae</taxon>
        <taxon>Kingdonia</taxon>
    </lineage>
</organism>
<protein>
    <recommendedName>
        <fullName evidence="5">Pentatricopeptide repeat-containing protein</fullName>
    </recommendedName>
</protein>
<name>A0A7J7LBL7_9MAGN</name>
<keyword evidence="1" id="KW-0677">Repeat</keyword>
<keyword evidence="4" id="KW-1185">Reference proteome</keyword>
<dbReference type="OrthoDB" id="9990610at2759"/>
<dbReference type="Pfam" id="PF13041">
    <property type="entry name" value="PPR_2"/>
    <property type="match status" value="1"/>
</dbReference>
<comment type="caution">
    <text evidence="3">The sequence shown here is derived from an EMBL/GenBank/DDBJ whole genome shotgun (WGS) entry which is preliminary data.</text>
</comment>
<dbReference type="InterPro" id="IPR002885">
    <property type="entry name" value="PPR_rpt"/>
</dbReference>
<dbReference type="Proteomes" id="UP000541444">
    <property type="component" value="Unassembled WGS sequence"/>
</dbReference>
<accession>A0A7J7LBL7</accession>
<evidence type="ECO:0000256" key="1">
    <source>
        <dbReference type="ARBA" id="ARBA00022737"/>
    </source>
</evidence>
<dbReference type="FunFam" id="1.25.40.10:FF:000031">
    <property type="entry name" value="Pentatricopeptide repeat-containing protein mitochondrial"/>
    <property type="match status" value="1"/>
</dbReference>
<dbReference type="InterPro" id="IPR011990">
    <property type="entry name" value="TPR-like_helical_dom_sf"/>
</dbReference>
<evidence type="ECO:0000256" key="2">
    <source>
        <dbReference type="PROSITE-ProRule" id="PRU00708"/>
    </source>
</evidence>
<dbReference type="EMBL" id="JACGCM010002428">
    <property type="protein sequence ID" value="KAF6139942.1"/>
    <property type="molecule type" value="Genomic_DNA"/>
</dbReference>
<dbReference type="GO" id="GO:0009451">
    <property type="term" value="P:RNA modification"/>
    <property type="evidence" value="ECO:0007669"/>
    <property type="project" value="InterPro"/>
</dbReference>
<dbReference type="PANTHER" id="PTHR47926">
    <property type="entry name" value="PENTATRICOPEPTIDE REPEAT-CONTAINING PROTEIN"/>
    <property type="match status" value="1"/>
</dbReference>
<feature type="repeat" description="PPR" evidence="2">
    <location>
        <begin position="156"/>
        <end position="190"/>
    </location>
</feature>
<dbReference type="InterPro" id="IPR046960">
    <property type="entry name" value="PPR_At4g14850-like_plant"/>
</dbReference>
<sequence length="219" mass="24058">MLTPMFIEARVVGSILIPDNLPTNSSLSVTGRTNKEQHIAQNALVLLDTSCGINDTLNKENAQFVLIMDTTPTISNDVFKSLRFAPYIDVPVAIAATSIGCAQLGLLEQGQFVHSSMNLVRFPMSVSIGAGLIDMYAKCGCIKMFKKVFSEMPRRDVWAWNVMISSLAMHNLGKEAVSLFKRLIREGLSPTNATFIGILNACSRAGLANDGRHYFKLMR</sequence>
<evidence type="ECO:0000313" key="4">
    <source>
        <dbReference type="Proteomes" id="UP000541444"/>
    </source>
</evidence>
<proteinExistence type="predicted"/>
<dbReference type="PROSITE" id="PS51375">
    <property type="entry name" value="PPR"/>
    <property type="match status" value="1"/>
</dbReference>
<reference evidence="3 4" key="1">
    <citation type="journal article" date="2020" name="IScience">
        <title>Genome Sequencing of the Endangered Kingdonia uniflora (Circaeasteraceae, Ranunculales) Reveals Potential Mechanisms of Evolutionary Specialization.</title>
        <authorList>
            <person name="Sun Y."/>
            <person name="Deng T."/>
            <person name="Zhang A."/>
            <person name="Moore M.J."/>
            <person name="Landis J.B."/>
            <person name="Lin N."/>
            <person name="Zhang H."/>
            <person name="Zhang X."/>
            <person name="Huang J."/>
            <person name="Zhang X."/>
            <person name="Sun H."/>
            <person name="Wang H."/>
        </authorList>
    </citation>
    <scope>NUCLEOTIDE SEQUENCE [LARGE SCALE GENOMIC DNA]</scope>
    <source>
        <strain evidence="3">TB1705</strain>
        <tissue evidence="3">Leaf</tissue>
    </source>
</reference>